<dbReference type="EMBL" id="AP012338">
    <property type="protein sequence ID" value="BAM03027.1"/>
    <property type="molecule type" value="Genomic_DNA"/>
</dbReference>
<gene>
    <name evidence="1" type="ordered locus">PSMK_08680</name>
</gene>
<dbReference type="AlphaFoldDB" id="I0ICN9"/>
<organism evidence="1 2">
    <name type="scientific">Phycisphaera mikurensis (strain NBRC 102666 / KCTC 22515 / FYK2301M01)</name>
    <dbReference type="NCBI Taxonomy" id="1142394"/>
    <lineage>
        <taxon>Bacteria</taxon>
        <taxon>Pseudomonadati</taxon>
        <taxon>Planctomycetota</taxon>
        <taxon>Phycisphaerae</taxon>
        <taxon>Phycisphaerales</taxon>
        <taxon>Phycisphaeraceae</taxon>
        <taxon>Phycisphaera</taxon>
    </lineage>
</organism>
<proteinExistence type="predicted"/>
<evidence type="ECO:0000313" key="2">
    <source>
        <dbReference type="Proteomes" id="UP000007881"/>
    </source>
</evidence>
<evidence type="ECO:0000313" key="1">
    <source>
        <dbReference type="EMBL" id="BAM03027.1"/>
    </source>
</evidence>
<dbReference type="Proteomes" id="UP000007881">
    <property type="component" value="Chromosome"/>
</dbReference>
<dbReference type="HOGENOM" id="CLU_2975354_0_0_0"/>
<name>I0ICN9_PHYMF</name>
<dbReference type="STRING" id="1142394.PSMK_08680"/>
<accession>I0ICN9</accession>
<sequence>MRPKVDPKIARLNAPRRAAAVASRSARRRAASTQNLLFRFARSMFVSFQEIRNVRFRH</sequence>
<dbReference type="KEGG" id="phm:PSMK_08680"/>
<protein>
    <submittedName>
        <fullName evidence="1">Uncharacterized protein</fullName>
    </submittedName>
</protein>
<keyword evidence="2" id="KW-1185">Reference proteome</keyword>
<reference evidence="1 2" key="1">
    <citation type="submission" date="2012-02" db="EMBL/GenBank/DDBJ databases">
        <title>Complete genome sequence of Phycisphaera mikurensis NBRC 102666.</title>
        <authorList>
            <person name="Ankai A."/>
            <person name="Hosoyama A."/>
            <person name="Terui Y."/>
            <person name="Sekine M."/>
            <person name="Fukai R."/>
            <person name="Kato Y."/>
            <person name="Nakamura S."/>
            <person name="Yamada-Narita S."/>
            <person name="Kawakoshi A."/>
            <person name="Fukunaga Y."/>
            <person name="Yamazaki S."/>
            <person name="Fujita N."/>
        </authorList>
    </citation>
    <scope>NUCLEOTIDE SEQUENCE [LARGE SCALE GENOMIC DNA]</scope>
    <source>
        <strain evidence="2">NBRC 102666 / KCTC 22515 / FYK2301M01</strain>
    </source>
</reference>